<accession>A0A9P0LX77</accession>
<comment type="caution">
    <text evidence="2">The sequence shown here is derived from an EMBL/GenBank/DDBJ whole genome shotgun (WGS) entry which is preliminary data.</text>
</comment>
<name>A0A9P0LX77_ACAOB</name>
<keyword evidence="1" id="KW-0472">Membrane</keyword>
<evidence type="ECO:0000313" key="3">
    <source>
        <dbReference type="Proteomes" id="UP001152888"/>
    </source>
</evidence>
<dbReference type="OrthoDB" id="6608749at2759"/>
<dbReference type="EMBL" id="CAKOFQ010007406">
    <property type="protein sequence ID" value="CAH2000381.1"/>
    <property type="molecule type" value="Genomic_DNA"/>
</dbReference>
<evidence type="ECO:0000256" key="1">
    <source>
        <dbReference type="SAM" id="Phobius"/>
    </source>
</evidence>
<reference evidence="2" key="1">
    <citation type="submission" date="2022-03" db="EMBL/GenBank/DDBJ databases">
        <authorList>
            <person name="Sayadi A."/>
        </authorList>
    </citation>
    <scope>NUCLEOTIDE SEQUENCE</scope>
</reference>
<protein>
    <submittedName>
        <fullName evidence="2">Uncharacterized protein</fullName>
    </submittedName>
</protein>
<keyword evidence="1" id="KW-1133">Transmembrane helix</keyword>
<proteinExistence type="predicted"/>
<keyword evidence="3" id="KW-1185">Reference proteome</keyword>
<dbReference type="AlphaFoldDB" id="A0A9P0LX77"/>
<evidence type="ECO:0000313" key="2">
    <source>
        <dbReference type="EMBL" id="CAH2000381.1"/>
    </source>
</evidence>
<organism evidence="2 3">
    <name type="scientific">Acanthoscelides obtectus</name>
    <name type="common">Bean weevil</name>
    <name type="synonym">Bruchus obtectus</name>
    <dbReference type="NCBI Taxonomy" id="200917"/>
    <lineage>
        <taxon>Eukaryota</taxon>
        <taxon>Metazoa</taxon>
        <taxon>Ecdysozoa</taxon>
        <taxon>Arthropoda</taxon>
        <taxon>Hexapoda</taxon>
        <taxon>Insecta</taxon>
        <taxon>Pterygota</taxon>
        <taxon>Neoptera</taxon>
        <taxon>Endopterygota</taxon>
        <taxon>Coleoptera</taxon>
        <taxon>Polyphaga</taxon>
        <taxon>Cucujiformia</taxon>
        <taxon>Chrysomeloidea</taxon>
        <taxon>Chrysomelidae</taxon>
        <taxon>Bruchinae</taxon>
        <taxon>Bruchini</taxon>
        <taxon>Acanthoscelides</taxon>
    </lineage>
</organism>
<gene>
    <name evidence="2" type="ORF">ACAOBT_LOCUS25538</name>
</gene>
<feature type="transmembrane region" description="Helical" evidence="1">
    <location>
        <begin position="100"/>
        <end position="119"/>
    </location>
</feature>
<keyword evidence="1" id="KW-0812">Transmembrane</keyword>
<dbReference type="Proteomes" id="UP001152888">
    <property type="component" value="Unassembled WGS sequence"/>
</dbReference>
<sequence>MFTFTTIILQRKRAVSISQPTILCDPQHSSWPENTRKTRTIRAPGSFGYLYRIGISIRRTSTTCRIAGKIRLPERDSLWSRRNDVTFCTRQVLLQRFSMNVFRLVPFIFFVFLPLLSIFF</sequence>